<protein>
    <submittedName>
        <fullName evidence="3">Pentatricopeptide repeat-containing protein 1, mitochondrial</fullName>
    </submittedName>
</protein>
<dbReference type="Gene3D" id="1.25.40.10">
    <property type="entry name" value="Tetratricopeptide repeat domain"/>
    <property type="match status" value="3"/>
</dbReference>
<evidence type="ECO:0000256" key="2">
    <source>
        <dbReference type="PROSITE-ProRule" id="PRU00708"/>
    </source>
</evidence>
<reference evidence="3" key="2">
    <citation type="journal article" date="2014" name="BMC Genomics">
        <title>A genomic perspective to assessing quality of mass-reared SIT flies used in Mediterranean fruit fly (Ceratitis capitata) eradication in California.</title>
        <authorList>
            <person name="Calla B."/>
            <person name="Hall B."/>
            <person name="Hou S."/>
            <person name="Geib S.M."/>
        </authorList>
    </citation>
    <scope>NUCLEOTIDE SEQUENCE</scope>
</reference>
<dbReference type="OrthoDB" id="185373at2759"/>
<dbReference type="FunFam" id="1.25.40.10:FF:000761">
    <property type="entry name" value="pentatricopeptide repeat-containing protein 1, mitochondrial"/>
    <property type="match status" value="1"/>
</dbReference>
<dbReference type="Pfam" id="PF13041">
    <property type="entry name" value="PPR_2"/>
    <property type="match status" value="2"/>
</dbReference>
<sequence>MAVRVLRCRALLHLYSVKHQLSQKIKIQECFKLQYSIYNLLPEPRCGIRSLHEKVYDKDAGMEEQRLANLEEHNAARQKPIHSMNAFSERGIKKTFDNQNDSADIFGNNVLSGAAEDAGDLEEEEFTQNPVKKSLRTIDYARLIKSHLNEKRIKDAIAVLEVQMKKDRAKPDAYIYNLLISGCAKAGYTRKAFNLFTKMRQRGLKVKGGTYTSLFNACANAPSTVYGIEQANRLREIMIEKSYEPNAKNYNAMIKAFGRCGDVKTAYLLADELMEKRLPLNVDTFNFLMQACASDFEFGFRHCLLTWHKMFQHGLRPDYYTFNTVLRCVRDCGFGDLHTMEKVLEQIFAERQELLTNDLTADETIPLLKESSTSKLLESEQNSRLIEIKNDASQFEMPNLLTPQPNLGSLVSLAEVSKPHERLLLLGGLSGFMQLMKAYDVTPNIETLTTLLEVIPPTYAAEKQLLSFVRKIGLKADIDFFNILIKKRSMRFDYEGAKEVMSMIRTAGLEPDIVTYGVLALGCQTEIESRELLQKMKENGIRMNIQILGAMLRQGAENRNFPYIIEILQISLDEQIKPNDFFLKHLHNFYERCARSIDARHLSTKSKSFKNGHAKFCAKLRVYYEEQGIAGLKLEDAIKKIRDHPYTQFKEEDVDGVEPLKNYEISKKQKVRKYIKKIKIENLRSDPDNTINDEKRTQRQLE</sequence>
<organism evidence="3">
    <name type="scientific">Ceratitis capitata</name>
    <name type="common">Mediterranean fruit fly</name>
    <name type="synonym">Tephritis capitata</name>
    <dbReference type="NCBI Taxonomy" id="7213"/>
    <lineage>
        <taxon>Eukaryota</taxon>
        <taxon>Metazoa</taxon>
        <taxon>Ecdysozoa</taxon>
        <taxon>Arthropoda</taxon>
        <taxon>Hexapoda</taxon>
        <taxon>Insecta</taxon>
        <taxon>Pterygota</taxon>
        <taxon>Neoptera</taxon>
        <taxon>Endopterygota</taxon>
        <taxon>Diptera</taxon>
        <taxon>Brachycera</taxon>
        <taxon>Muscomorpha</taxon>
        <taxon>Tephritoidea</taxon>
        <taxon>Tephritidae</taxon>
        <taxon>Ceratitis</taxon>
        <taxon>Ceratitis</taxon>
    </lineage>
</organism>
<gene>
    <name evidence="3" type="primary">PTCD1</name>
</gene>
<dbReference type="InterPro" id="IPR002885">
    <property type="entry name" value="PPR_rpt"/>
</dbReference>
<evidence type="ECO:0000313" key="3">
    <source>
        <dbReference type="EMBL" id="JAC04421.1"/>
    </source>
</evidence>
<dbReference type="PROSITE" id="PS51375">
    <property type="entry name" value="PPR"/>
    <property type="match status" value="2"/>
</dbReference>
<proteinExistence type="evidence at transcript level"/>
<reference evidence="3" key="1">
    <citation type="submission" date="2013-07" db="EMBL/GenBank/DDBJ databases">
        <authorList>
            <person name="Geib S."/>
        </authorList>
    </citation>
    <scope>NUCLEOTIDE SEQUENCE</scope>
</reference>
<dbReference type="InterPro" id="IPR011990">
    <property type="entry name" value="TPR-like_helical_dom_sf"/>
</dbReference>
<dbReference type="InterPro" id="IPR051240">
    <property type="entry name" value="Mito_RNA-Proc/Resp"/>
</dbReference>
<dbReference type="EMBL" id="GAMC01002135">
    <property type="protein sequence ID" value="JAC04421.1"/>
    <property type="molecule type" value="mRNA"/>
</dbReference>
<evidence type="ECO:0000256" key="1">
    <source>
        <dbReference type="ARBA" id="ARBA00022737"/>
    </source>
</evidence>
<name>W8BSS3_CERCA</name>
<accession>W8BSS3</accession>
<keyword evidence="1" id="KW-0677">Repeat</keyword>
<feature type="repeat" description="PPR" evidence="2">
    <location>
        <begin position="172"/>
        <end position="206"/>
    </location>
</feature>
<dbReference type="GO" id="GO:0003729">
    <property type="term" value="F:mRNA binding"/>
    <property type="evidence" value="ECO:0007669"/>
    <property type="project" value="TreeGrafter"/>
</dbReference>
<dbReference type="PANTHER" id="PTHR47933:SF11">
    <property type="entry name" value="PENTATRICOPEPTIDE REPEAT-CONTAINING PROTEIN 2"/>
    <property type="match status" value="1"/>
</dbReference>
<dbReference type="AlphaFoldDB" id="W8BSS3"/>
<feature type="repeat" description="PPR" evidence="2">
    <location>
        <begin position="246"/>
        <end position="280"/>
    </location>
</feature>
<dbReference type="NCBIfam" id="TIGR00756">
    <property type="entry name" value="PPR"/>
    <property type="match status" value="2"/>
</dbReference>
<dbReference type="PANTHER" id="PTHR47933">
    <property type="entry name" value="PENTATRICOPEPTIDE REPEAT-CONTAINING PROTEIN 1, MITOCHONDRIAL"/>
    <property type="match status" value="1"/>
</dbReference>